<dbReference type="Pfam" id="PF08241">
    <property type="entry name" value="Methyltransf_11"/>
    <property type="match status" value="1"/>
</dbReference>
<dbReference type="SUPFAM" id="SSF53335">
    <property type="entry name" value="S-adenosyl-L-methionine-dependent methyltransferases"/>
    <property type="match status" value="1"/>
</dbReference>
<evidence type="ECO:0000313" key="3">
    <source>
        <dbReference type="Proteomes" id="UP000242699"/>
    </source>
</evidence>
<dbReference type="PANTHER" id="PTHR43591:SF24">
    <property type="entry name" value="2-METHOXY-6-POLYPRENYL-1,4-BENZOQUINOL METHYLASE, MITOCHONDRIAL"/>
    <property type="match status" value="1"/>
</dbReference>
<gene>
    <name evidence="2" type="ORF">C7B43_17775</name>
</gene>
<name>A0A2T2WS16_9FIRM</name>
<organism evidence="2 3">
    <name type="scientific">Sulfobacillus benefaciens</name>
    <dbReference type="NCBI Taxonomy" id="453960"/>
    <lineage>
        <taxon>Bacteria</taxon>
        <taxon>Bacillati</taxon>
        <taxon>Bacillota</taxon>
        <taxon>Clostridia</taxon>
        <taxon>Eubacteriales</taxon>
        <taxon>Clostridiales Family XVII. Incertae Sedis</taxon>
        <taxon>Sulfobacillus</taxon>
    </lineage>
</organism>
<evidence type="ECO:0000259" key="1">
    <source>
        <dbReference type="Pfam" id="PF08241"/>
    </source>
</evidence>
<dbReference type="PANTHER" id="PTHR43591">
    <property type="entry name" value="METHYLTRANSFERASE"/>
    <property type="match status" value="1"/>
</dbReference>
<dbReference type="InterPro" id="IPR029063">
    <property type="entry name" value="SAM-dependent_MTases_sf"/>
</dbReference>
<keyword evidence="2" id="KW-0489">Methyltransferase</keyword>
<dbReference type="GO" id="GO:0008757">
    <property type="term" value="F:S-adenosylmethionine-dependent methyltransferase activity"/>
    <property type="evidence" value="ECO:0007669"/>
    <property type="project" value="InterPro"/>
</dbReference>
<dbReference type="Gene3D" id="3.40.50.150">
    <property type="entry name" value="Vaccinia Virus protein VP39"/>
    <property type="match status" value="1"/>
</dbReference>
<feature type="domain" description="Methyltransferase type 11" evidence="1">
    <location>
        <begin position="14"/>
        <end position="109"/>
    </location>
</feature>
<dbReference type="EMBL" id="PXYT01000062">
    <property type="protein sequence ID" value="PSR25031.1"/>
    <property type="molecule type" value="Genomic_DNA"/>
</dbReference>
<dbReference type="InterPro" id="IPR013216">
    <property type="entry name" value="Methyltransf_11"/>
</dbReference>
<dbReference type="GO" id="GO:0032259">
    <property type="term" value="P:methylation"/>
    <property type="evidence" value="ECO:0007669"/>
    <property type="project" value="UniProtKB-KW"/>
</dbReference>
<dbReference type="CDD" id="cd02440">
    <property type="entry name" value="AdoMet_MTases"/>
    <property type="match status" value="1"/>
</dbReference>
<keyword evidence="2" id="KW-0808">Transferase</keyword>
<proteinExistence type="predicted"/>
<dbReference type="Proteomes" id="UP000242699">
    <property type="component" value="Unassembled WGS sequence"/>
</dbReference>
<comment type="caution">
    <text evidence="2">The sequence shown here is derived from an EMBL/GenBank/DDBJ whole genome shotgun (WGS) entry which is preliminary data.</text>
</comment>
<accession>A0A2T2WS16</accession>
<dbReference type="AlphaFoldDB" id="A0A2T2WS16"/>
<protein>
    <submittedName>
        <fullName evidence="2">SAM-dependent methyltransferase</fullName>
    </submittedName>
</protein>
<evidence type="ECO:0000313" key="2">
    <source>
        <dbReference type="EMBL" id="PSR25031.1"/>
    </source>
</evidence>
<reference evidence="2 3" key="1">
    <citation type="journal article" date="2014" name="BMC Genomics">
        <title>Comparison of environmental and isolate Sulfobacillus genomes reveals diverse carbon, sulfur, nitrogen, and hydrogen metabolisms.</title>
        <authorList>
            <person name="Justice N.B."/>
            <person name="Norman A."/>
            <person name="Brown C.T."/>
            <person name="Singh A."/>
            <person name="Thomas B.C."/>
            <person name="Banfield J.F."/>
        </authorList>
    </citation>
    <scope>NUCLEOTIDE SEQUENCE [LARGE SCALE GENOMIC DNA]</scope>
    <source>
        <strain evidence="2">AMDSBA1</strain>
    </source>
</reference>
<sequence length="225" mass="25345">MVSSVPLTGSERLLDIGCGAGHTALAFAPYVAQVVGCDLTPAMVEMARDLAHERQIGNVEFVVSDAEHLPFADSSFERVTCRFAAHHFPDIKAALREVSRVLKPGGTFLLVDHYAPEDPELDTFVNDLDRLRDPSHVREHRLSEYQTFFSEADLTFQLKLTWDLPLMFDNWVTRSRTPSEAKEWLVNHLKNASPKARDAFCVQQDERGYPQSFCLKCALIHGITD</sequence>